<name>A0A0F7ZQX4_9HYPO</name>
<evidence type="ECO:0000313" key="2">
    <source>
        <dbReference type="Proteomes" id="UP000054481"/>
    </source>
</evidence>
<sequence>MVSAPVPLHNALATMFELGVARHVVGSRDDVRKNSKGTALVLDHHHFHACFAPKAISNDANPVFVSLRGQVKEIVDGQPIYGKGNYLQTPEGKPIHAFDTGIGGHGVIADDIHGNKSLYGRQWIYTEHLPHAIDDAQTGAMKILVVSVLLANGYTQPIETMLDLYKRRLPSDTEFAEETAQFEPDWNEVLDIDAFLTLCETLAGDDKTAYAKYFDKGFSAKTRHVSRRELLYGSALLSIQVSQV</sequence>
<proteinExistence type="predicted"/>
<gene>
    <name evidence="1" type="ORF">HIM_11988</name>
</gene>
<reference evidence="1 2" key="1">
    <citation type="journal article" date="2014" name="Genome Biol. Evol.">
        <title>Comparative genomics and transcriptomics analyses reveal divergent lifestyle features of nematode endoparasitic fungus Hirsutella minnesotensis.</title>
        <authorList>
            <person name="Lai Y."/>
            <person name="Liu K."/>
            <person name="Zhang X."/>
            <person name="Zhang X."/>
            <person name="Li K."/>
            <person name="Wang N."/>
            <person name="Shu C."/>
            <person name="Wu Y."/>
            <person name="Wang C."/>
            <person name="Bushley K.E."/>
            <person name="Xiang M."/>
            <person name="Liu X."/>
        </authorList>
    </citation>
    <scope>NUCLEOTIDE SEQUENCE [LARGE SCALE GENOMIC DNA]</scope>
    <source>
        <strain evidence="1 2">3608</strain>
    </source>
</reference>
<dbReference type="EMBL" id="KQ030848">
    <property type="protein sequence ID" value="KJZ68618.1"/>
    <property type="molecule type" value="Genomic_DNA"/>
</dbReference>
<protein>
    <submittedName>
        <fullName evidence="1">Uncharacterized protein</fullName>
    </submittedName>
</protein>
<evidence type="ECO:0000313" key="1">
    <source>
        <dbReference type="EMBL" id="KJZ68618.1"/>
    </source>
</evidence>
<dbReference type="OrthoDB" id="4717546at2759"/>
<keyword evidence="2" id="KW-1185">Reference proteome</keyword>
<organism evidence="1 2">
    <name type="scientific">Hirsutella minnesotensis 3608</name>
    <dbReference type="NCBI Taxonomy" id="1043627"/>
    <lineage>
        <taxon>Eukaryota</taxon>
        <taxon>Fungi</taxon>
        <taxon>Dikarya</taxon>
        <taxon>Ascomycota</taxon>
        <taxon>Pezizomycotina</taxon>
        <taxon>Sordariomycetes</taxon>
        <taxon>Hypocreomycetidae</taxon>
        <taxon>Hypocreales</taxon>
        <taxon>Ophiocordycipitaceae</taxon>
        <taxon>Hirsutella</taxon>
    </lineage>
</organism>
<accession>A0A0F7ZQX4</accession>
<dbReference type="Proteomes" id="UP000054481">
    <property type="component" value="Unassembled WGS sequence"/>
</dbReference>
<dbReference type="AlphaFoldDB" id="A0A0F7ZQX4"/>